<organism evidence="4 5">
    <name type="scientific">Sulfobacillus thermotolerans</name>
    <dbReference type="NCBI Taxonomy" id="338644"/>
    <lineage>
        <taxon>Bacteria</taxon>
        <taxon>Bacillati</taxon>
        <taxon>Bacillota</taxon>
        <taxon>Clostridia</taxon>
        <taxon>Eubacteriales</taxon>
        <taxon>Clostridiales Family XVII. Incertae Sedis</taxon>
        <taxon>Sulfobacillus</taxon>
    </lineage>
</organism>
<keyword evidence="1" id="KW-0479">Metal-binding</keyword>
<dbReference type="SUPFAM" id="SSF55031">
    <property type="entry name" value="Bacterial exopeptidase dimerisation domain"/>
    <property type="match status" value="1"/>
</dbReference>
<dbReference type="PANTHER" id="PTHR43808">
    <property type="entry name" value="ACETYLORNITHINE DEACETYLASE"/>
    <property type="match status" value="1"/>
</dbReference>
<sequence length="367" mass="39238">MTWDDERLKQLIKDLVLIESPSFDAVGVERVEQRLVDALGAVGAQCTFHPTPRGPILEVRRGQGGALLLGHADTVWPAGTLKTMPFIDSGGGLAGPGVLDMKAGLAYTAAAVSQLPADVPFDWLVTPDEEVGSEVSRSLIEDRAKMASLVLVAEPGAEAGALKIGRAGVGSFLLEIVGIASHAGLDPRQGASAIRELAQQILWLGSLENQVLGTTVNVGVVEGGTRSNVIAGHAKAQIDIRVRTVKEMERMQETLNHPPHFDTRTSIRYVGGFSRPPMDLRPEAAWWFDWAASVWHEMTGQVLAGVNVGGASDGNFTATLAPTLDGLGAVGQGAHALHERMEWDYTMPRIHLLQALITHAALKEERP</sequence>
<accession>A0ABM6RNT9</accession>
<keyword evidence="5" id="KW-1185">Reference proteome</keyword>
<dbReference type="Pfam" id="PF01546">
    <property type="entry name" value="Peptidase_M20"/>
    <property type="match status" value="1"/>
</dbReference>
<dbReference type="Gene3D" id="3.40.630.10">
    <property type="entry name" value="Zn peptidases"/>
    <property type="match status" value="1"/>
</dbReference>
<dbReference type="PANTHER" id="PTHR43808:SF9">
    <property type="entry name" value="BLL0789 PROTEIN"/>
    <property type="match status" value="1"/>
</dbReference>
<evidence type="ECO:0000313" key="5">
    <source>
        <dbReference type="Proteomes" id="UP000325292"/>
    </source>
</evidence>
<protein>
    <recommendedName>
        <fullName evidence="3">Peptidase M20 dimerisation domain-containing protein</fullName>
    </recommendedName>
</protein>
<name>A0ABM6RNT9_9FIRM</name>
<dbReference type="EMBL" id="CP019454">
    <property type="protein sequence ID" value="AUW93023.1"/>
    <property type="molecule type" value="Genomic_DNA"/>
</dbReference>
<dbReference type="Gene3D" id="3.30.70.360">
    <property type="match status" value="1"/>
</dbReference>
<evidence type="ECO:0000313" key="4">
    <source>
        <dbReference type="EMBL" id="AUW93023.1"/>
    </source>
</evidence>
<evidence type="ECO:0000259" key="3">
    <source>
        <dbReference type="Pfam" id="PF07687"/>
    </source>
</evidence>
<dbReference type="PIRSF" id="PIRSF037238">
    <property type="entry name" value="Carboxypeptidase_G2"/>
    <property type="match status" value="1"/>
</dbReference>
<proteinExistence type="predicted"/>
<dbReference type="InterPro" id="IPR011650">
    <property type="entry name" value="Peptidase_M20_dimer"/>
</dbReference>
<gene>
    <name evidence="4" type="ORF">BXT84_02875</name>
</gene>
<dbReference type="Pfam" id="PF07687">
    <property type="entry name" value="M20_dimer"/>
    <property type="match status" value="1"/>
</dbReference>
<evidence type="ECO:0000256" key="1">
    <source>
        <dbReference type="ARBA" id="ARBA00022723"/>
    </source>
</evidence>
<reference evidence="4 5" key="1">
    <citation type="journal article" date="2019" name="Sci. Rep.">
        <title>Sulfobacillus thermotolerans: new insights into resistance and metabolic capacities of acidophilic chemolithotrophs.</title>
        <authorList>
            <person name="Panyushkina A.E."/>
            <person name="Babenko V.V."/>
            <person name="Nikitina A.S."/>
            <person name="Selezneva O.V."/>
            <person name="Tsaplina I.A."/>
            <person name="Letarova M.A."/>
            <person name="Kostryukova E.S."/>
            <person name="Letarov A.V."/>
        </authorList>
    </citation>
    <scope>NUCLEOTIDE SEQUENCE [LARGE SCALE GENOMIC DNA]</scope>
    <source>
        <strain evidence="4 5">Kr1</strain>
    </source>
</reference>
<dbReference type="InterPro" id="IPR050072">
    <property type="entry name" value="Peptidase_M20A"/>
</dbReference>
<dbReference type="InterPro" id="IPR017150">
    <property type="entry name" value="Pept_M20_glutamate_carboxypep"/>
</dbReference>
<feature type="domain" description="Peptidase M20 dimerisation" evidence="3">
    <location>
        <begin position="164"/>
        <end position="255"/>
    </location>
</feature>
<dbReference type="SUPFAM" id="SSF53187">
    <property type="entry name" value="Zn-dependent exopeptidases"/>
    <property type="match status" value="1"/>
</dbReference>
<dbReference type="Proteomes" id="UP000325292">
    <property type="component" value="Chromosome"/>
</dbReference>
<dbReference type="InterPro" id="IPR002933">
    <property type="entry name" value="Peptidase_M20"/>
</dbReference>
<evidence type="ECO:0000256" key="2">
    <source>
        <dbReference type="ARBA" id="ARBA00022801"/>
    </source>
</evidence>
<keyword evidence="2" id="KW-0378">Hydrolase</keyword>
<dbReference type="InterPro" id="IPR036264">
    <property type="entry name" value="Bact_exopeptidase_dim_dom"/>
</dbReference>